<name>A0A6A6WHP6_9PEZI</name>
<evidence type="ECO:0000256" key="1">
    <source>
        <dbReference type="ARBA" id="ARBA00022723"/>
    </source>
</evidence>
<protein>
    <recommendedName>
        <fullName evidence="8">Zn(2)-C6 fungal-type domain-containing protein</fullName>
    </recommendedName>
</protein>
<feature type="region of interest" description="Disordered" evidence="7">
    <location>
        <begin position="332"/>
        <end position="351"/>
    </location>
</feature>
<dbReference type="InterPro" id="IPR050335">
    <property type="entry name" value="ERT1_acuK_gluconeogen_tf"/>
</dbReference>
<feature type="region of interest" description="Disordered" evidence="7">
    <location>
        <begin position="696"/>
        <end position="717"/>
    </location>
</feature>
<dbReference type="InterPro" id="IPR036864">
    <property type="entry name" value="Zn2-C6_fun-type_DNA-bd_sf"/>
</dbReference>
<reference evidence="9" key="1">
    <citation type="journal article" date="2020" name="Stud. Mycol.">
        <title>101 Dothideomycetes genomes: a test case for predicting lifestyles and emergence of pathogens.</title>
        <authorList>
            <person name="Haridas S."/>
            <person name="Albert R."/>
            <person name="Binder M."/>
            <person name="Bloem J."/>
            <person name="Labutti K."/>
            <person name="Salamov A."/>
            <person name="Andreopoulos B."/>
            <person name="Baker S."/>
            <person name="Barry K."/>
            <person name="Bills G."/>
            <person name="Bluhm B."/>
            <person name="Cannon C."/>
            <person name="Castanera R."/>
            <person name="Culley D."/>
            <person name="Daum C."/>
            <person name="Ezra D."/>
            <person name="Gonzalez J."/>
            <person name="Henrissat B."/>
            <person name="Kuo A."/>
            <person name="Liang C."/>
            <person name="Lipzen A."/>
            <person name="Lutzoni F."/>
            <person name="Magnuson J."/>
            <person name="Mondo S."/>
            <person name="Nolan M."/>
            <person name="Ohm R."/>
            <person name="Pangilinan J."/>
            <person name="Park H.-J."/>
            <person name="Ramirez L."/>
            <person name="Alfaro M."/>
            <person name="Sun H."/>
            <person name="Tritt A."/>
            <person name="Yoshinaga Y."/>
            <person name="Zwiers L.-H."/>
            <person name="Turgeon B."/>
            <person name="Goodwin S."/>
            <person name="Spatafora J."/>
            <person name="Crous P."/>
            <person name="Grigoriev I."/>
        </authorList>
    </citation>
    <scope>NUCLEOTIDE SEQUENCE</scope>
    <source>
        <strain evidence="9">CBS 121739</strain>
    </source>
</reference>
<keyword evidence="6" id="KW-0539">Nucleus</keyword>
<feature type="compositionally biased region" description="Polar residues" evidence="7">
    <location>
        <begin position="304"/>
        <end position="315"/>
    </location>
</feature>
<feature type="compositionally biased region" description="Low complexity" evidence="7">
    <location>
        <begin position="287"/>
        <end position="303"/>
    </location>
</feature>
<evidence type="ECO:0000313" key="10">
    <source>
        <dbReference type="Proteomes" id="UP000799437"/>
    </source>
</evidence>
<evidence type="ECO:0000259" key="8">
    <source>
        <dbReference type="PROSITE" id="PS50048"/>
    </source>
</evidence>
<keyword evidence="5" id="KW-0804">Transcription</keyword>
<dbReference type="GeneID" id="54480596"/>
<dbReference type="OrthoDB" id="5575144at2759"/>
<dbReference type="AlphaFoldDB" id="A0A6A6WHP6"/>
<keyword evidence="2" id="KW-0862">Zinc</keyword>
<evidence type="ECO:0000256" key="6">
    <source>
        <dbReference type="ARBA" id="ARBA00023242"/>
    </source>
</evidence>
<dbReference type="PROSITE" id="PS00463">
    <property type="entry name" value="ZN2_CY6_FUNGAL_1"/>
    <property type="match status" value="1"/>
</dbReference>
<evidence type="ECO:0000256" key="4">
    <source>
        <dbReference type="ARBA" id="ARBA00023125"/>
    </source>
</evidence>
<feature type="region of interest" description="Disordered" evidence="7">
    <location>
        <begin position="265"/>
        <end position="315"/>
    </location>
</feature>
<feature type="region of interest" description="Disordered" evidence="7">
    <location>
        <begin position="96"/>
        <end position="153"/>
    </location>
</feature>
<sequence length="717" mass="79003">MNVRLFSPQLTPLVTSTGVWDCQASHHAYPTYTPSLKKSEDLVAYPSPPMSDITPPRQPGVLTVQGVTKGDQPAVSVPENREEDTGHAEHIRLEIHAGSARRLSRTTEEATRSHLSSYHRPQLPPLPPLPQTPPASHHRTSILRTPERSSPAARMQIHYGHQQTLPRLGGPQSYNGMNFSPQTYHQYGYHQPPQMQSMPQYFGAPLQLAPQHTPIPQLPVRTHKPARVTKAHVKSACNHCKKAHLSCDDKRPCNRCITTNKIDCHDVPHKKRGRPRLRDDKDKMRHSTSSSSSRPLPPRLDTSTQHYHQDVQQRSNSFGGVLAPRLLPGDSFGTYQSPVSSPGTGTSGVSTHVSPTNSYPFGSSFDQPAKAIVYLNMDLVIMKPNAMFESLYEGKLGGGTVRGRKISEFILYYDLQGLSQELLVERESRDPTYLAPMDPRGVEGALQSIMDVDLDRVTQGFTERTYNWTLSQYSTPFRVSVKLAKTSCYFVAMSFQPTRPLQNQHMFQQGFSGQMAPPAKEKSPASAGHQMAMRYNFWGQNPPSPSASSDSSSPMFSFHNGSMSQASTSSMRSPHFGFNPTPRSGSDASSYMSSMQPPTSASRSGSDASSYMSSMQPPASASSRASYSNFSRSASLADNRMAPSMESSMHGHRHVSTVDNIQLPPLRGNLTPPMLSPGVSDMTGAGQMPVHGYGHHHLQESPLSEKRRGLDIGEILE</sequence>
<dbReference type="InterPro" id="IPR001138">
    <property type="entry name" value="Zn2Cys6_DnaBD"/>
</dbReference>
<keyword evidence="4" id="KW-0238">DNA-binding</keyword>
<feature type="compositionally biased region" description="Pro residues" evidence="7">
    <location>
        <begin position="122"/>
        <end position="133"/>
    </location>
</feature>
<keyword evidence="3" id="KW-0805">Transcription regulation</keyword>
<evidence type="ECO:0000256" key="5">
    <source>
        <dbReference type="ARBA" id="ARBA00023163"/>
    </source>
</evidence>
<dbReference type="Pfam" id="PF00172">
    <property type="entry name" value="Zn_clus"/>
    <property type="match status" value="1"/>
</dbReference>
<feature type="region of interest" description="Disordered" evidence="7">
    <location>
        <begin position="536"/>
        <end position="626"/>
    </location>
</feature>
<dbReference type="PANTHER" id="PTHR47659">
    <property type="entry name" value="ZN(II)2CYS6 TRANSCRIPTION FACTOR (EUROFUNG)-RELATED"/>
    <property type="match status" value="1"/>
</dbReference>
<dbReference type="CDD" id="cd00067">
    <property type="entry name" value="GAL4"/>
    <property type="match status" value="1"/>
</dbReference>
<feature type="compositionally biased region" description="Low complexity" evidence="7">
    <location>
        <begin position="337"/>
        <end position="351"/>
    </location>
</feature>
<feature type="compositionally biased region" description="Basic and acidic residues" evidence="7">
    <location>
        <begin position="697"/>
        <end position="711"/>
    </location>
</feature>
<evidence type="ECO:0000313" key="9">
    <source>
        <dbReference type="EMBL" id="KAF2761516.1"/>
    </source>
</evidence>
<proteinExistence type="predicted"/>
<gene>
    <name evidence="9" type="ORF">EJ05DRAFT_174586</name>
</gene>
<dbReference type="EMBL" id="ML996566">
    <property type="protein sequence ID" value="KAF2761516.1"/>
    <property type="molecule type" value="Genomic_DNA"/>
</dbReference>
<feature type="domain" description="Zn(2)-C6 fungal-type" evidence="8">
    <location>
        <begin position="236"/>
        <end position="264"/>
    </location>
</feature>
<dbReference type="PROSITE" id="PS50048">
    <property type="entry name" value="ZN2_CY6_FUNGAL_2"/>
    <property type="match status" value="1"/>
</dbReference>
<dbReference type="GO" id="GO:0003677">
    <property type="term" value="F:DNA binding"/>
    <property type="evidence" value="ECO:0007669"/>
    <property type="project" value="UniProtKB-KW"/>
</dbReference>
<feature type="compositionally biased region" description="Basic and acidic residues" evidence="7">
    <location>
        <begin position="276"/>
        <end position="285"/>
    </location>
</feature>
<feature type="compositionally biased region" description="Low complexity" evidence="7">
    <location>
        <begin position="562"/>
        <end position="573"/>
    </location>
</feature>
<evidence type="ECO:0000256" key="3">
    <source>
        <dbReference type="ARBA" id="ARBA00023015"/>
    </source>
</evidence>
<dbReference type="SMART" id="SM00066">
    <property type="entry name" value="GAL4"/>
    <property type="match status" value="1"/>
</dbReference>
<accession>A0A6A6WHP6</accession>
<keyword evidence="10" id="KW-1185">Reference proteome</keyword>
<evidence type="ECO:0000256" key="7">
    <source>
        <dbReference type="SAM" id="MobiDB-lite"/>
    </source>
</evidence>
<feature type="compositionally biased region" description="Low complexity" evidence="7">
    <location>
        <begin position="584"/>
        <end position="626"/>
    </location>
</feature>
<dbReference type="GO" id="GO:0008270">
    <property type="term" value="F:zinc ion binding"/>
    <property type="evidence" value="ECO:0007669"/>
    <property type="project" value="InterPro"/>
</dbReference>
<keyword evidence="1" id="KW-0479">Metal-binding</keyword>
<dbReference type="RefSeq" id="XP_033603967.1">
    <property type="nucleotide sequence ID" value="XM_033739542.1"/>
</dbReference>
<dbReference type="Proteomes" id="UP000799437">
    <property type="component" value="Unassembled WGS sequence"/>
</dbReference>
<dbReference type="PANTHER" id="PTHR47659:SF4">
    <property type="entry name" value="ZN(II)2CYS6 TRANSCRIPTION FACTOR (EUROFUNG)"/>
    <property type="match status" value="1"/>
</dbReference>
<dbReference type="Gene3D" id="4.10.240.10">
    <property type="entry name" value="Zn(2)-C6 fungal-type DNA-binding domain"/>
    <property type="match status" value="1"/>
</dbReference>
<evidence type="ECO:0000256" key="2">
    <source>
        <dbReference type="ARBA" id="ARBA00022833"/>
    </source>
</evidence>
<dbReference type="GO" id="GO:0000981">
    <property type="term" value="F:DNA-binding transcription factor activity, RNA polymerase II-specific"/>
    <property type="evidence" value="ECO:0007669"/>
    <property type="project" value="InterPro"/>
</dbReference>
<organism evidence="9 10">
    <name type="scientific">Pseudovirgaria hyperparasitica</name>
    <dbReference type="NCBI Taxonomy" id="470096"/>
    <lineage>
        <taxon>Eukaryota</taxon>
        <taxon>Fungi</taxon>
        <taxon>Dikarya</taxon>
        <taxon>Ascomycota</taxon>
        <taxon>Pezizomycotina</taxon>
        <taxon>Dothideomycetes</taxon>
        <taxon>Dothideomycetes incertae sedis</taxon>
        <taxon>Acrospermales</taxon>
        <taxon>Acrospermaceae</taxon>
        <taxon>Pseudovirgaria</taxon>
    </lineage>
</organism>